<comment type="catalytic activity">
    <reaction evidence="1">
        <text>3',3'-c-di-GMP + H2O = 5'-phosphoguanylyl(3'-&gt;5')guanosine + H(+)</text>
        <dbReference type="Rhea" id="RHEA:24902"/>
        <dbReference type="ChEBI" id="CHEBI:15377"/>
        <dbReference type="ChEBI" id="CHEBI:15378"/>
        <dbReference type="ChEBI" id="CHEBI:58754"/>
        <dbReference type="ChEBI" id="CHEBI:58805"/>
        <dbReference type="EC" id="3.1.4.52"/>
    </reaction>
    <physiologicalReaction direction="left-to-right" evidence="1">
        <dbReference type="Rhea" id="RHEA:24903"/>
    </physiologicalReaction>
</comment>
<dbReference type="NCBIfam" id="TIGR00229">
    <property type="entry name" value="sensory_box"/>
    <property type="match status" value="1"/>
</dbReference>
<feature type="domain" description="EAL" evidence="3">
    <location>
        <begin position="333"/>
        <end position="587"/>
    </location>
</feature>
<dbReference type="InterPro" id="IPR001633">
    <property type="entry name" value="EAL_dom"/>
</dbReference>
<comment type="caution">
    <text evidence="5">The sequence shown here is derived from an EMBL/GenBank/DDBJ whole genome shotgun (WGS) entry which is preliminary data.</text>
</comment>
<dbReference type="SMART" id="SM00091">
    <property type="entry name" value="PAS"/>
    <property type="match status" value="1"/>
</dbReference>
<evidence type="ECO:0000313" key="6">
    <source>
        <dbReference type="Proteomes" id="UP000482155"/>
    </source>
</evidence>
<dbReference type="SMART" id="SM00052">
    <property type="entry name" value="EAL"/>
    <property type="match status" value="1"/>
</dbReference>
<dbReference type="PANTHER" id="PTHR44757">
    <property type="entry name" value="DIGUANYLATE CYCLASE DGCP"/>
    <property type="match status" value="1"/>
</dbReference>
<dbReference type="Gene3D" id="3.30.450.20">
    <property type="entry name" value="PAS domain"/>
    <property type="match status" value="1"/>
</dbReference>
<dbReference type="CDD" id="cd01949">
    <property type="entry name" value="GGDEF"/>
    <property type="match status" value="1"/>
</dbReference>
<reference evidence="5 6" key="1">
    <citation type="submission" date="2020-02" db="EMBL/GenBank/DDBJ databases">
        <authorList>
            <person name="Kim M.K."/>
        </authorList>
    </citation>
    <scope>NUCLEOTIDE SEQUENCE [LARGE SCALE GENOMIC DNA]</scope>
    <source>
        <strain evidence="5 6">17J57-3</strain>
    </source>
</reference>
<feature type="domain" description="PAS" evidence="2">
    <location>
        <begin position="38"/>
        <end position="108"/>
    </location>
</feature>
<evidence type="ECO:0000256" key="1">
    <source>
        <dbReference type="ARBA" id="ARBA00051114"/>
    </source>
</evidence>
<evidence type="ECO:0000259" key="3">
    <source>
        <dbReference type="PROSITE" id="PS50883"/>
    </source>
</evidence>
<dbReference type="PANTHER" id="PTHR44757:SF2">
    <property type="entry name" value="BIOFILM ARCHITECTURE MAINTENANCE PROTEIN MBAA"/>
    <property type="match status" value="1"/>
</dbReference>
<dbReference type="PROSITE" id="PS50883">
    <property type="entry name" value="EAL"/>
    <property type="match status" value="1"/>
</dbReference>
<protein>
    <submittedName>
        <fullName evidence="5">EAL domain-containing protein</fullName>
    </submittedName>
</protein>
<dbReference type="PROSITE" id="PS50887">
    <property type="entry name" value="GGDEF"/>
    <property type="match status" value="1"/>
</dbReference>
<dbReference type="Gene3D" id="3.30.70.270">
    <property type="match status" value="1"/>
</dbReference>
<dbReference type="AlphaFoldDB" id="A0A6B3SSL6"/>
<evidence type="ECO:0000259" key="4">
    <source>
        <dbReference type="PROSITE" id="PS50887"/>
    </source>
</evidence>
<dbReference type="EMBL" id="JAAIVB010000074">
    <property type="protein sequence ID" value="NEX63747.1"/>
    <property type="molecule type" value="Genomic_DNA"/>
</dbReference>
<feature type="domain" description="GGDEF" evidence="4">
    <location>
        <begin position="186"/>
        <end position="324"/>
    </location>
</feature>
<dbReference type="InterPro" id="IPR029787">
    <property type="entry name" value="Nucleotide_cyclase"/>
</dbReference>
<dbReference type="GO" id="GO:0071732">
    <property type="term" value="P:cellular response to nitric oxide"/>
    <property type="evidence" value="ECO:0007669"/>
    <property type="project" value="UniProtKB-ARBA"/>
</dbReference>
<dbReference type="InterPro" id="IPR052155">
    <property type="entry name" value="Biofilm_reg_signaling"/>
</dbReference>
<dbReference type="SUPFAM" id="SSF141868">
    <property type="entry name" value="EAL domain-like"/>
    <property type="match status" value="1"/>
</dbReference>
<dbReference type="GO" id="GO:0071111">
    <property type="term" value="F:cyclic-guanylate-specific phosphodiesterase activity"/>
    <property type="evidence" value="ECO:0007669"/>
    <property type="project" value="UniProtKB-EC"/>
</dbReference>
<dbReference type="SUPFAM" id="SSF55785">
    <property type="entry name" value="PYP-like sensor domain (PAS domain)"/>
    <property type="match status" value="1"/>
</dbReference>
<dbReference type="CDD" id="cd00130">
    <property type="entry name" value="PAS"/>
    <property type="match status" value="1"/>
</dbReference>
<dbReference type="CDD" id="cd01948">
    <property type="entry name" value="EAL"/>
    <property type="match status" value="1"/>
</dbReference>
<dbReference type="InterPro" id="IPR000014">
    <property type="entry name" value="PAS"/>
</dbReference>
<dbReference type="Pfam" id="PF00563">
    <property type="entry name" value="EAL"/>
    <property type="match status" value="1"/>
</dbReference>
<evidence type="ECO:0000259" key="2">
    <source>
        <dbReference type="PROSITE" id="PS50112"/>
    </source>
</evidence>
<dbReference type="InterPro" id="IPR013656">
    <property type="entry name" value="PAS_4"/>
</dbReference>
<accession>A0A6B3SSL6</accession>
<dbReference type="Pfam" id="PF08448">
    <property type="entry name" value="PAS_4"/>
    <property type="match status" value="1"/>
</dbReference>
<dbReference type="SMART" id="SM00267">
    <property type="entry name" value="GGDEF"/>
    <property type="match status" value="1"/>
</dbReference>
<dbReference type="FunFam" id="3.30.70.270:FF:000001">
    <property type="entry name" value="Diguanylate cyclase domain protein"/>
    <property type="match status" value="1"/>
</dbReference>
<evidence type="ECO:0000313" key="5">
    <source>
        <dbReference type="EMBL" id="NEX63747.1"/>
    </source>
</evidence>
<gene>
    <name evidence="5" type="ORF">G3574_21935</name>
</gene>
<dbReference type="SUPFAM" id="SSF55073">
    <property type="entry name" value="Nucleotide cyclase"/>
    <property type="match status" value="1"/>
</dbReference>
<dbReference type="InterPro" id="IPR035919">
    <property type="entry name" value="EAL_sf"/>
</dbReference>
<dbReference type="Proteomes" id="UP000482155">
    <property type="component" value="Unassembled WGS sequence"/>
</dbReference>
<dbReference type="InterPro" id="IPR035965">
    <property type="entry name" value="PAS-like_dom_sf"/>
</dbReference>
<dbReference type="InterPro" id="IPR000160">
    <property type="entry name" value="GGDEF_dom"/>
</dbReference>
<dbReference type="PROSITE" id="PS50112">
    <property type="entry name" value="PAS"/>
    <property type="match status" value="1"/>
</dbReference>
<keyword evidence="6" id="KW-1185">Reference proteome</keyword>
<dbReference type="Gene3D" id="3.20.20.450">
    <property type="entry name" value="EAL domain"/>
    <property type="match status" value="1"/>
</dbReference>
<dbReference type="NCBIfam" id="TIGR00254">
    <property type="entry name" value="GGDEF"/>
    <property type="match status" value="1"/>
</dbReference>
<dbReference type="Pfam" id="PF00990">
    <property type="entry name" value="GGDEF"/>
    <property type="match status" value="1"/>
</dbReference>
<name>A0A6B3SSL6_9BURK</name>
<sequence length="595" mass="66760">MWVRVACEPVSRPEGHVIEGVIKDLSVVRAAQGEVRRLSNRLSTTLEELTDAFFSLDKQWHFTFVNHETERVLQRPRDEIIGKEIWEAFPKLRGTAFEAGYRQAVESQRKVTFEAYYPPRHAWFETTVYPSEEGLTVYCRDVSERKIAEEEVQRLAFYDPLTGLANRRLLIDRLKHSLARLRRQQRCAALLLIDLDNFKLLNDTAGHDRGDALLREVATRLRQSVRSSDTVARIGGDEFVVLVELQTRSGEVSARRAASVADKVLRAMCVPFPLTDLLHHASASVGVTLLDGTINDVGEALRQADLAMYQSKSRGRNAVSFYDPGMQAAVAERVALQGDMLRGIEVGQFHLHYQPQVDEHGNVTGAEALLRWQHPQRGWISPATFIPIAEESGHIISLGNWVLETACRQVADWRRMPGRERMTMAVNVSAVQLRRPDFVQTVMQTLCATEAPPDSLRLELTESLLLHDIDDTIAKMEALRAHGVGFEIDDFGTGYSSLSYLKRLPINVLKIDRTFVRDLLENDRDAAIVHTIITLADSLGIGVIAEGVETKEQYDDLQRLGCRAFQGYLFGYPVPAGEFCTRKDLEAACGAVPAA</sequence>
<organism evidence="5 6">
    <name type="scientific">Noviherbaspirillum galbum</name>
    <dbReference type="NCBI Taxonomy" id="2709383"/>
    <lineage>
        <taxon>Bacteria</taxon>
        <taxon>Pseudomonadati</taxon>
        <taxon>Pseudomonadota</taxon>
        <taxon>Betaproteobacteria</taxon>
        <taxon>Burkholderiales</taxon>
        <taxon>Oxalobacteraceae</taxon>
        <taxon>Noviherbaspirillum</taxon>
    </lineage>
</organism>
<dbReference type="InterPro" id="IPR043128">
    <property type="entry name" value="Rev_trsase/Diguanyl_cyclase"/>
</dbReference>
<dbReference type="FunFam" id="3.20.20.450:FF:000001">
    <property type="entry name" value="Cyclic di-GMP phosphodiesterase yahA"/>
    <property type="match status" value="1"/>
</dbReference>
<proteinExistence type="predicted"/>